<dbReference type="InterPro" id="IPR019734">
    <property type="entry name" value="TPR_rpt"/>
</dbReference>
<dbReference type="InterPro" id="IPR001054">
    <property type="entry name" value="A/G_cyclase"/>
</dbReference>
<dbReference type="EMBL" id="LGAP01000003">
    <property type="protein sequence ID" value="KOF20037.1"/>
    <property type="molecule type" value="Genomic_DNA"/>
</dbReference>
<evidence type="ECO:0000259" key="1">
    <source>
        <dbReference type="PROSITE" id="PS50125"/>
    </source>
</evidence>
<dbReference type="GO" id="GO:0004016">
    <property type="term" value="F:adenylate cyclase activity"/>
    <property type="evidence" value="ECO:0007669"/>
    <property type="project" value="UniProtKB-ARBA"/>
</dbReference>
<dbReference type="Gene3D" id="1.25.40.10">
    <property type="entry name" value="Tetratricopeptide repeat domain"/>
    <property type="match status" value="1"/>
</dbReference>
<feature type="domain" description="Guanylate cyclase" evidence="1">
    <location>
        <begin position="20"/>
        <end position="135"/>
    </location>
</feature>
<reference evidence="3" key="1">
    <citation type="submission" date="2015-07" db="EMBL/GenBank/DDBJ databases">
        <title>Whole genome sequence of an Ensifer adhaerens strain isolated from a cave pool in the Wind Cave National Park.</title>
        <authorList>
            <person name="Eng W.W.H."/>
            <person name="Gan H.M."/>
            <person name="Barton H.A."/>
            <person name="Savka M.A."/>
        </authorList>
    </citation>
    <scope>NUCLEOTIDE SEQUENCE [LARGE SCALE GENOMIC DNA]</scope>
    <source>
        <strain evidence="3">SD006</strain>
    </source>
</reference>
<dbReference type="GO" id="GO:0035556">
    <property type="term" value="P:intracellular signal transduction"/>
    <property type="evidence" value="ECO:0007669"/>
    <property type="project" value="InterPro"/>
</dbReference>
<dbReference type="Proteomes" id="UP000037425">
    <property type="component" value="Unassembled WGS sequence"/>
</dbReference>
<sequence length="598" mass="65991">MSDDGEPIFISAGPERKLAVILAADVAGYSRLMERDEEGTHERLQVLLRDVVRPAVEIHRGRIVKTAGDGLLVEFASAIEAVRCAVDLQRAIAERNRGVAEDRRLTFRIGINLGDILTDHDDLFGDGVNIAARLEAMAEPGGVLISHTVHEHVERKLPVHFDDQGECALKNISRPIRVYRVGWEAMLAHPAPLALEVWNSGVSVELPQVASIAVLPFTTMNSDVEQAYFADGLAEDLITDLSKVQGLLVIARHSSFAYRDRSSDLRVIGRELGVRYLIEGSVRRASTRVRINAQLIDASNTSCLWAERIDRDLADIFTLQDEVTAKIINALADVLPAARPFPKRRVTDLEAYDLFVRGRALATQSLRETRAARPLLSKAIEIDPDFAAAHAWLAMSHHFGALYCGEPVEEHRKLARSAARKAVEIDPENADAHIVLGFLRAYEGELEAGVAEFEQGLRLNANHAEGWAMLADLRVFEGRATEAIECAQNSFRLNPYPPGDYFSFLGWAQYAAGRYKDAVETLRNPLAGGPGAKRNLAAALAQLGRTTDACKVARKFLAEFPHFDAGEWGKTQPFRHDADRQHFIEGYLKAGLPIRGLG</sequence>
<proteinExistence type="predicted"/>
<dbReference type="Gene3D" id="3.40.50.10070">
    <property type="entry name" value="TolB, N-terminal domain"/>
    <property type="match status" value="1"/>
</dbReference>
<dbReference type="AlphaFoldDB" id="A0A0L8BZ75"/>
<dbReference type="SMART" id="SM00028">
    <property type="entry name" value="TPR"/>
    <property type="match status" value="4"/>
</dbReference>
<dbReference type="PATRIC" id="fig|106592.7.peg.4542"/>
<evidence type="ECO:0000313" key="2">
    <source>
        <dbReference type="EMBL" id="KOF20037.1"/>
    </source>
</evidence>
<evidence type="ECO:0000313" key="3">
    <source>
        <dbReference type="Proteomes" id="UP000037425"/>
    </source>
</evidence>
<comment type="caution">
    <text evidence="2">The sequence shown here is derived from an EMBL/GenBank/DDBJ whole genome shotgun (WGS) entry which is preliminary data.</text>
</comment>
<organism evidence="2 3">
    <name type="scientific">Ensifer adhaerens</name>
    <name type="common">Sinorhizobium morelense</name>
    <dbReference type="NCBI Taxonomy" id="106592"/>
    <lineage>
        <taxon>Bacteria</taxon>
        <taxon>Pseudomonadati</taxon>
        <taxon>Pseudomonadota</taxon>
        <taxon>Alphaproteobacteria</taxon>
        <taxon>Hyphomicrobiales</taxon>
        <taxon>Rhizobiaceae</taxon>
        <taxon>Sinorhizobium/Ensifer group</taxon>
        <taxon>Ensifer</taxon>
    </lineage>
</organism>
<name>A0A0L8BZ75_ENSAD</name>
<accession>A0A0L8BZ75</accession>
<dbReference type="GO" id="GO:0006171">
    <property type="term" value="P:cAMP biosynthetic process"/>
    <property type="evidence" value="ECO:0007669"/>
    <property type="project" value="TreeGrafter"/>
</dbReference>
<dbReference type="InterPro" id="IPR029787">
    <property type="entry name" value="Nucleotide_cyclase"/>
</dbReference>
<dbReference type="PANTHER" id="PTHR43081">
    <property type="entry name" value="ADENYLATE CYCLASE, TERMINAL-DIFFERENTIATION SPECIFIC-RELATED"/>
    <property type="match status" value="1"/>
</dbReference>
<dbReference type="InterPro" id="IPR050697">
    <property type="entry name" value="Adenylyl/Guanylyl_Cyclase_3/4"/>
</dbReference>
<dbReference type="Gene3D" id="3.30.70.1230">
    <property type="entry name" value="Nucleotide cyclase"/>
    <property type="match status" value="1"/>
</dbReference>
<dbReference type="PROSITE" id="PS50125">
    <property type="entry name" value="GUANYLATE_CYCLASE_2"/>
    <property type="match status" value="1"/>
</dbReference>
<dbReference type="PANTHER" id="PTHR43081:SF19">
    <property type="entry name" value="PH-SENSITIVE ADENYLATE CYCLASE RV1264"/>
    <property type="match status" value="1"/>
</dbReference>
<protein>
    <recommendedName>
        <fullName evidence="1">Guanylate cyclase domain-containing protein</fullName>
    </recommendedName>
</protein>
<dbReference type="SUPFAM" id="SSF55073">
    <property type="entry name" value="Nucleotide cyclase"/>
    <property type="match status" value="1"/>
</dbReference>
<dbReference type="CDD" id="cd07302">
    <property type="entry name" value="CHD"/>
    <property type="match status" value="1"/>
</dbReference>
<dbReference type="SUPFAM" id="SSF48452">
    <property type="entry name" value="TPR-like"/>
    <property type="match status" value="1"/>
</dbReference>
<dbReference type="OrthoDB" id="9807521at2"/>
<dbReference type="InterPro" id="IPR011990">
    <property type="entry name" value="TPR-like_helical_dom_sf"/>
</dbReference>
<dbReference type="Pfam" id="PF00211">
    <property type="entry name" value="Guanylate_cyc"/>
    <property type="match status" value="1"/>
</dbReference>
<gene>
    <name evidence="2" type="ORF">AC244_08965</name>
</gene>